<dbReference type="RefSeq" id="WP_113122361.1">
    <property type="nucleotide sequence ID" value="NZ_CP104965.1"/>
</dbReference>
<feature type="transmembrane region" description="Helical" evidence="1">
    <location>
        <begin position="54"/>
        <end position="74"/>
    </location>
</feature>
<reference evidence="2 3" key="1">
    <citation type="submission" date="2022-09" db="EMBL/GenBank/DDBJ databases">
        <title>Interaction between co-microsymbionts with complementary sets of symbiotic genes in legume-rhizobium systems.</title>
        <authorList>
            <person name="Safronova V."/>
            <person name="Sazanova A."/>
            <person name="Afonin A."/>
            <person name="Chirak E."/>
        </authorList>
    </citation>
    <scope>NUCLEOTIDE SEQUENCE [LARGE SCALE GENOMIC DNA]</scope>
    <source>
        <strain evidence="2 3">A18/4-1</strain>
    </source>
</reference>
<protein>
    <submittedName>
        <fullName evidence="2">Uncharacterized protein</fullName>
    </submittedName>
</protein>
<organism evidence="2 3">
    <name type="scientific">Devosia neptuniae</name>
    <dbReference type="NCBI Taxonomy" id="191302"/>
    <lineage>
        <taxon>Bacteria</taxon>
        <taxon>Pseudomonadati</taxon>
        <taxon>Pseudomonadota</taxon>
        <taxon>Alphaproteobacteria</taxon>
        <taxon>Hyphomicrobiales</taxon>
        <taxon>Devosiaceae</taxon>
        <taxon>Devosia</taxon>
    </lineage>
</organism>
<feature type="transmembrane region" description="Helical" evidence="1">
    <location>
        <begin position="24"/>
        <end position="42"/>
    </location>
</feature>
<gene>
    <name evidence="2" type="ORF">N8A98_06750</name>
</gene>
<sequence length="119" mass="12590">MARRTRTPAVTFATADFEWWRRRIAIAGVLIFCALVVGYLTIWGNDTILHRDIANGLILLAGSTLGSYVFGAVWDDGNKRKAIVDATDIAVSAGLPPDAAITTATTTVTTTAPPDGEAA</sequence>
<dbReference type="Proteomes" id="UP001061862">
    <property type="component" value="Chromosome"/>
</dbReference>
<accession>A0ABY6CF62</accession>
<keyword evidence="1" id="KW-0472">Membrane</keyword>
<keyword evidence="3" id="KW-1185">Reference proteome</keyword>
<evidence type="ECO:0000313" key="3">
    <source>
        <dbReference type="Proteomes" id="UP001061862"/>
    </source>
</evidence>
<evidence type="ECO:0000313" key="2">
    <source>
        <dbReference type="EMBL" id="UXN70880.1"/>
    </source>
</evidence>
<proteinExistence type="predicted"/>
<keyword evidence="1" id="KW-1133">Transmembrane helix</keyword>
<keyword evidence="1" id="KW-0812">Transmembrane</keyword>
<evidence type="ECO:0000256" key="1">
    <source>
        <dbReference type="SAM" id="Phobius"/>
    </source>
</evidence>
<name>A0ABY6CF62_9HYPH</name>
<dbReference type="EMBL" id="CP104965">
    <property type="protein sequence ID" value="UXN70880.1"/>
    <property type="molecule type" value="Genomic_DNA"/>
</dbReference>